<organism evidence="1 2">
    <name type="scientific">Rhinolophus ferrumequinum</name>
    <name type="common">Greater horseshoe bat</name>
    <dbReference type="NCBI Taxonomy" id="59479"/>
    <lineage>
        <taxon>Eukaryota</taxon>
        <taxon>Metazoa</taxon>
        <taxon>Chordata</taxon>
        <taxon>Craniata</taxon>
        <taxon>Vertebrata</taxon>
        <taxon>Euteleostomi</taxon>
        <taxon>Mammalia</taxon>
        <taxon>Eutheria</taxon>
        <taxon>Laurasiatheria</taxon>
        <taxon>Chiroptera</taxon>
        <taxon>Yinpterochiroptera</taxon>
        <taxon>Rhinolophoidea</taxon>
        <taxon>Rhinolophidae</taxon>
        <taxon>Rhinolophinae</taxon>
        <taxon>Rhinolophus</taxon>
    </lineage>
</organism>
<evidence type="ECO:0000313" key="1">
    <source>
        <dbReference type="EMBL" id="KAF6357124.1"/>
    </source>
</evidence>
<name>A0A7J7Y5N3_RHIFE</name>
<proteinExistence type="predicted"/>
<accession>A0A7J7Y5N3</accession>
<comment type="caution">
    <text evidence="1">The sequence shown here is derived from an EMBL/GenBank/DDBJ whole genome shotgun (WGS) entry which is preliminary data.</text>
</comment>
<dbReference type="EMBL" id="JACAGC010000007">
    <property type="protein sequence ID" value="KAF6357124.1"/>
    <property type="molecule type" value="Genomic_DNA"/>
</dbReference>
<gene>
    <name evidence="1" type="ORF">mRhiFer1_010045</name>
</gene>
<dbReference type="Proteomes" id="UP000585614">
    <property type="component" value="Unassembled WGS sequence"/>
</dbReference>
<dbReference type="AlphaFoldDB" id="A0A7J7Y5N3"/>
<sequence length="121" mass="13610">MAEMYSVVTGGSQSLPLTPPQGIVNPYIKLSAYKCPSIQQLLSAYNGSWLGEALRKKNRLDQRAWPVTVTLWKCQNAKAWLVSSGEFSGVFFLHVLRSFHFFVIDNCPGIIFSIPYLILKN</sequence>
<evidence type="ECO:0000313" key="2">
    <source>
        <dbReference type="Proteomes" id="UP000585614"/>
    </source>
</evidence>
<protein>
    <submittedName>
        <fullName evidence="1">Uncharacterized protein</fullName>
    </submittedName>
</protein>
<reference evidence="1 2" key="1">
    <citation type="journal article" date="2020" name="Nature">
        <title>Six reference-quality genomes reveal evolution of bat adaptations.</title>
        <authorList>
            <person name="Jebb D."/>
            <person name="Huang Z."/>
            <person name="Pippel M."/>
            <person name="Hughes G.M."/>
            <person name="Lavrichenko K."/>
            <person name="Devanna P."/>
            <person name="Winkler S."/>
            <person name="Jermiin L.S."/>
            <person name="Skirmuntt E.C."/>
            <person name="Katzourakis A."/>
            <person name="Burkitt-Gray L."/>
            <person name="Ray D.A."/>
            <person name="Sullivan K.A.M."/>
            <person name="Roscito J.G."/>
            <person name="Kirilenko B.M."/>
            <person name="Davalos L.M."/>
            <person name="Corthals A.P."/>
            <person name="Power M.L."/>
            <person name="Jones G."/>
            <person name="Ransome R.D."/>
            <person name="Dechmann D.K.N."/>
            <person name="Locatelli A.G."/>
            <person name="Puechmaille S.J."/>
            <person name="Fedrigo O."/>
            <person name="Jarvis E.D."/>
            <person name="Hiller M."/>
            <person name="Vernes S.C."/>
            <person name="Myers E.W."/>
            <person name="Teeling E.C."/>
        </authorList>
    </citation>
    <scope>NUCLEOTIDE SEQUENCE [LARGE SCALE GENOMIC DNA]</scope>
    <source>
        <strain evidence="1">MRhiFer1</strain>
        <tissue evidence="1">Lung</tissue>
    </source>
</reference>